<dbReference type="RefSeq" id="WP_268006208.1">
    <property type="nucleotide sequence ID" value="NZ_BSUT01000001.1"/>
</dbReference>
<organism evidence="1 2">
    <name type="scientific">Alicyclobacillus fastidiosus</name>
    <dbReference type="NCBI Taxonomy" id="392011"/>
    <lineage>
        <taxon>Bacteria</taxon>
        <taxon>Bacillati</taxon>
        <taxon>Bacillota</taxon>
        <taxon>Bacilli</taxon>
        <taxon>Bacillales</taxon>
        <taxon>Alicyclobacillaceae</taxon>
        <taxon>Alicyclobacillus</taxon>
    </lineage>
</organism>
<gene>
    <name evidence="1" type="ORF">NZD89_02115</name>
</gene>
<evidence type="ECO:0000313" key="2">
    <source>
        <dbReference type="Proteomes" id="UP001164761"/>
    </source>
</evidence>
<evidence type="ECO:0000313" key="1">
    <source>
        <dbReference type="EMBL" id="WAH42324.1"/>
    </source>
</evidence>
<sequence>MTSDWDQSSDEIRQQVREGIAVRLFNLLPVPAIAKVCDMTVVKVLTLVRQSESEGTVATEQEGRVKSPRVTLLGKPLCNTEVPMAHITKSTIRRHKEVLAKLQRHAKG</sequence>
<reference evidence="1" key="1">
    <citation type="submission" date="2022-08" db="EMBL/GenBank/DDBJ databases">
        <title>Alicyclobacillus fastidiosus DSM 17978, complete genome.</title>
        <authorList>
            <person name="Wang Q."/>
            <person name="Cai R."/>
            <person name="Wang Z."/>
        </authorList>
    </citation>
    <scope>NUCLEOTIDE SEQUENCE</scope>
    <source>
        <strain evidence="1">DSM 17978</strain>
    </source>
</reference>
<dbReference type="Proteomes" id="UP001164761">
    <property type="component" value="Chromosome"/>
</dbReference>
<proteinExistence type="predicted"/>
<name>A0ABY6ZHJ6_9BACL</name>
<protein>
    <submittedName>
        <fullName evidence="1">Uncharacterized protein</fullName>
    </submittedName>
</protein>
<keyword evidence="2" id="KW-1185">Reference proteome</keyword>
<dbReference type="EMBL" id="CP104067">
    <property type="protein sequence ID" value="WAH42324.1"/>
    <property type="molecule type" value="Genomic_DNA"/>
</dbReference>
<accession>A0ABY6ZHJ6</accession>